<dbReference type="Proteomes" id="UP001157910">
    <property type="component" value="Unassembled WGS sequence"/>
</dbReference>
<sequence length="495" mass="53145">MRIITGAAGAAAVILTLTGATDGTNWAAALRQDAQAFHADIAANHPGVTDVANPQFAGQNDRELALAMRRADQTLDFAGYWFAMRAYAAAFDDGHLDFGGARDKKLPQLITRWPGFLTSFAYDGRQRVVTRATSSPLPLGAELIDCDGKTADALAAANVGEFSGRWFLAATRMQEGGRLFVDEGNPWVSRPATCTFQVGSRRTRVKLTWTPIGPAERDRQLARTFSRAAEPIGMRTLPDGTVWLTLSDFKADPQGPAAKALVPLIAHLTAAPEVLRDAPAIVLDLRGNHGGSSDWSRQLARLVWGKAAVDAVNLGSDGVEWRASRANIATLKEYAAALDASSTSSPEMRSWLRETITGMESALAAGKAMWSNVSAPEVSSSPAVPAPVIRRSVLMITDPGCGSACLDAADLWLALGAVHVGQETSADTIYMDARKDALPSGFGRAIVPMKVYRGRKRGSNVPLIPTYVFRDSLADTPRLERRVQAVIHEIRDRAS</sequence>
<comment type="caution">
    <text evidence="1">The sequence shown here is derived from an EMBL/GenBank/DDBJ whole genome shotgun (WGS) entry which is preliminary data.</text>
</comment>
<dbReference type="InterPro" id="IPR029045">
    <property type="entry name" value="ClpP/crotonase-like_dom_sf"/>
</dbReference>
<accession>A0ABY1Q396</accession>
<proteinExistence type="predicted"/>
<protein>
    <recommendedName>
        <fullName evidence="3">Peptidase S41-like protein</fullName>
    </recommendedName>
</protein>
<gene>
    <name evidence="1" type="ORF">SAMN06296065_102392</name>
</gene>
<dbReference type="EMBL" id="FXUI01000002">
    <property type="protein sequence ID" value="SMP58010.1"/>
    <property type="molecule type" value="Genomic_DNA"/>
</dbReference>
<reference evidence="1 2" key="1">
    <citation type="submission" date="2017-05" db="EMBL/GenBank/DDBJ databases">
        <authorList>
            <person name="Varghese N."/>
            <person name="Submissions S."/>
        </authorList>
    </citation>
    <scope>NUCLEOTIDE SEQUENCE [LARGE SCALE GENOMIC DNA]</scope>
    <source>
        <strain evidence="1 2">SM16</strain>
    </source>
</reference>
<keyword evidence="2" id="KW-1185">Reference proteome</keyword>
<evidence type="ECO:0008006" key="3">
    <source>
        <dbReference type="Google" id="ProtNLM"/>
    </source>
</evidence>
<dbReference type="Gene3D" id="3.90.226.10">
    <property type="entry name" value="2-enoyl-CoA Hydratase, Chain A, domain 1"/>
    <property type="match status" value="1"/>
</dbReference>
<organism evidence="1 2">
    <name type="scientific">Novosphingobium panipatense</name>
    <dbReference type="NCBI Taxonomy" id="428991"/>
    <lineage>
        <taxon>Bacteria</taxon>
        <taxon>Pseudomonadati</taxon>
        <taxon>Pseudomonadota</taxon>
        <taxon>Alphaproteobacteria</taxon>
        <taxon>Sphingomonadales</taxon>
        <taxon>Sphingomonadaceae</taxon>
        <taxon>Novosphingobium</taxon>
    </lineage>
</organism>
<evidence type="ECO:0000313" key="2">
    <source>
        <dbReference type="Proteomes" id="UP001157910"/>
    </source>
</evidence>
<dbReference type="SUPFAM" id="SSF52096">
    <property type="entry name" value="ClpP/crotonase"/>
    <property type="match status" value="1"/>
</dbReference>
<evidence type="ECO:0000313" key="1">
    <source>
        <dbReference type="EMBL" id="SMP58010.1"/>
    </source>
</evidence>
<name>A0ABY1Q396_9SPHN</name>